<dbReference type="InterPro" id="IPR000198">
    <property type="entry name" value="RhoGAP_dom"/>
</dbReference>
<dbReference type="PANTHER" id="PTHR15228:SF25">
    <property type="entry name" value="F-BAR DOMAIN-CONTAINING PROTEIN"/>
    <property type="match status" value="1"/>
</dbReference>
<dbReference type="WBParaSite" id="MCU_011574-RA">
    <property type="protein sequence ID" value="MCU_011574-RA"/>
    <property type="gene ID" value="MCU_011574"/>
</dbReference>
<dbReference type="PANTHER" id="PTHR15228">
    <property type="entry name" value="SPERMATHECAL PHYSIOLOGY VARIANT"/>
    <property type="match status" value="1"/>
</dbReference>
<evidence type="ECO:0000256" key="1">
    <source>
        <dbReference type="ARBA" id="ARBA00022468"/>
    </source>
</evidence>
<dbReference type="AlphaFoldDB" id="A0A5K3FXR5"/>
<proteinExistence type="predicted"/>
<accession>A0A5K3FXR5</accession>
<feature type="domain" description="Rho-GAP" evidence="3">
    <location>
        <begin position="1"/>
        <end position="162"/>
    </location>
</feature>
<evidence type="ECO:0000256" key="2">
    <source>
        <dbReference type="SAM" id="MobiDB-lite"/>
    </source>
</evidence>
<dbReference type="Pfam" id="PF00620">
    <property type="entry name" value="RhoGAP"/>
    <property type="match status" value="1"/>
</dbReference>
<dbReference type="GO" id="GO:0007165">
    <property type="term" value="P:signal transduction"/>
    <property type="evidence" value="ECO:0007669"/>
    <property type="project" value="InterPro"/>
</dbReference>
<dbReference type="InterPro" id="IPR008936">
    <property type="entry name" value="Rho_GTPase_activation_prot"/>
</dbReference>
<sequence>MKTEGIFRVNGSAKAIANLRTQFDITAADNLDGSSQNDIHAICGVFKLFLREIPEGIIPDSATKRIVKIMEQLKNEKPQCVLKLRNVIASLPEENHNLLMYICQFLRILVANESSTKMSASNLGIVFGPCLFKCGLGMQGLRQQSLSNLATTYFITHFDVIFSDEVPGVESIDGSQAHLISATSLNSLLQRQKKRRLPPRRSVIGMEMPRSRPITPRGDVLSPVVSPVLGAGVSAHSTSSLSLSPVHKWMYSDNEDMDLGSHGVLARELATIMTSISIPSVASAEKFSPSNPPICTRPVAERPNATPPPPQSLAGVDLAKSLPSLIHPSEACGAWRGRRRRSPGNAADEDAEEAMEEEEESSESSANSLLEGPLDTSGYLHKHFHHDALPHLLTESNTETTQTLTLDDDFDSVCQSCLSSVSWSCIRLVRVDL</sequence>
<name>A0A5K3FXR5_MESCO</name>
<dbReference type="Gene3D" id="1.10.555.10">
    <property type="entry name" value="Rho GTPase activation protein"/>
    <property type="match status" value="1"/>
</dbReference>
<organism evidence="4">
    <name type="scientific">Mesocestoides corti</name>
    <name type="common">Flatworm</name>
    <dbReference type="NCBI Taxonomy" id="53468"/>
    <lineage>
        <taxon>Eukaryota</taxon>
        <taxon>Metazoa</taxon>
        <taxon>Spiralia</taxon>
        <taxon>Lophotrochozoa</taxon>
        <taxon>Platyhelminthes</taxon>
        <taxon>Cestoda</taxon>
        <taxon>Eucestoda</taxon>
        <taxon>Cyclophyllidea</taxon>
        <taxon>Mesocestoididae</taxon>
        <taxon>Mesocestoides</taxon>
    </lineage>
</organism>
<protein>
    <submittedName>
        <fullName evidence="4">Rho-GAP domain-containing protein</fullName>
    </submittedName>
</protein>
<dbReference type="SMART" id="SM00324">
    <property type="entry name" value="RhoGAP"/>
    <property type="match status" value="1"/>
</dbReference>
<evidence type="ECO:0000313" key="4">
    <source>
        <dbReference type="WBParaSite" id="MCU_011574-RA"/>
    </source>
</evidence>
<dbReference type="GO" id="GO:0051056">
    <property type="term" value="P:regulation of small GTPase mediated signal transduction"/>
    <property type="evidence" value="ECO:0007669"/>
    <property type="project" value="UniProtKB-ARBA"/>
</dbReference>
<evidence type="ECO:0000259" key="3">
    <source>
        <dbReference type="PROSITE" id="PS50238"/>
    </source>
</evidence>
<dbReference type="SUPFAM" id="SSF48350">
    <property type="entry name" value="GTPase activation domain, GAP"/>
    <property type="match status" value="1"/>
</dbReference>
<feature type="region of interest" description="Disordered" evidence="2">
    <location>
        <begin position="335"/>
        <end position="372"/>
    </location>
</feature>
<dbReference type="PROSITE" id="PS50238">
    <property type="entry name" value="RHOGAP"/>
    <property type="match status" value="1"/>
</dbReference>
<dbReference type="InterPro" id="IPR051025">
    <property type="entry name" value="RhoGAP"/>
</dbReference>
<feature type="region of interest" description="Disordered" evidence="2">
    <location>
        <begin position="284"/>
        <end position="313"/>
    </location>
</feature>
<dbReference type="CDD" id="cd00159">
    <property type="entry name" value="RhoGAP"/>
    <property type="match status" value="1"/>
</dbReference>
<keyword evidence="1" id="KW-0343">GTPase activation</keyword>
<feature type="compositionally biased region" description="Acidic residues" evidence="2">
    <location>
        <begin position="347"/>
        <end position="362"/>
    </location>
</feature>
<dbReference type="GO" id="GO:0005096">
    <property type="term" value="F:GTPase activator activity"/>
    <property type="evidence" value="ECO:0007669"/>
    <property type="project" value="UniProtKB-KW"/>
</dbReference>
<reference evidence="4" key="1">
    <citation type="submission" date="2019-11" db="UniProtKB">
        <authorList>
            <consortium name="WormBaseParasite"/>
        </authorList>
    </citation>
    <scope>IDENTIFICATION</scope>
</reference>